<dbReference type="SUPFAM" id="SSF52091">
    <property type="entry name" value="SpoIIaa-like"/>
    <property type="match status" value="1"/>
</dbReference>
<dbReference type="InterPro" id="IPR036513">
    <property type="entry name" value="STAS_dom_sf"/>
</dbReference>
<proteinExistence type="inferred from homology"/>
<evidence type="ECO:0000256" key="3">
    <source>
        <dbReference type="SAM" id="MobiDB-lite"/>
    </source>
</evidence>
<evidence type="ECO:0000256" key="2">
    <source>
        <dbReference type="RuleBase" id="RU003749"/>
    </source>
</evidence>
<dbReference type="EMBL" id="FUWS01000013">
    <property type="protein sequence ID" value="SKA34694.1"/>
    <property type="molecule type" value="Genomic_DNA"/>
</dbReference>
<dbReference type="Pfam" id="PF01740">
    <property type="entry name" value="STAS"/>
    <property type="match status" value="1"/>
</dbReference>
<dbReference type="STRING" id="1122192.SAMN02745673_04351"/>
<evidence type="ECO:0000313" key="6">
    <source>
        <dbReference type="Proteomes" id="UP000190637"/>
    </source>
</evidence>
<organism evidence="5 6">
    <name type="scientific">Marinactinospora thermotolerans DSM 45154</name>
    <dbReference type="NCBI Taxonomy" id="1122192"/>
    <lineage>
        <taxon>Bacteria</taxon>
        <taxon>Bacillati</taxon>
        <taxon>Actinomycetota</taxon>
        <taxon>Actinomycetes</taxon>
        <taxon>Streptosporangiales</taxon>
        <taxon>Nocardiopsidaceae</taxon>
        <taxon>Marinactinospora</taxon>
    </lineage>
</organism>
<name>A0A1T4T2F7_9ACTN</name>
<dbReference type="Proteomes" id="UP000190637">
    <property type="component" value="Unassembled WGS sequence"/>
</dbReference>
<keyword evidence="6" id="KW-1185">Reference proteome</keyword>
<accession>A0A1T4T2F7</accession>
<dbReference type="AlphaFoldDB" id="A0A1T4T2F7"/>
<dbReference type="OrthoDB" id="9796601at2"/>
<gene>
    <name evidence="5" type="ORF">SAMN02745673_04351</name>
</gene>
<dbReference type="InterPro" id="IPR002645">
    <property type="entry name" value="STAS_dom"/>
</dbReference>
<feature type="compositionally biased region" description="Low complexity" evidence="3">
    <location>
        <begin position="108"/>
        <end position="118"/>
    </location>
</feature>
<dbReference type="CDD" id="cd07043">
    <property type="entry name" value="STAS_anti-anti-sigma_factors"/>
    <property type="match status" value="1"/>
</dbReference>
<comment type="similarity">
    <text evidence="1 2">Belongs to the anti-sigma-factor antagonist family.</text>
</comment>
<protein>
    <recommendedName>
        <fullName evidence="2">Anti-sigma factor antagonist</fullName>
    </recommendedName>
</protein>
<dbReference type="PANTHER" id="PTHR33495">
    <property type="entry name" value="ANTI-SIGMA FACTOR ANTAGONIST TM_1081-RELATED-RELATED"/>
    <property type="match status" value="1"/>
</dbReference>
<dbReference type="GO" id="GO:0043856">
    <property type="term" value="F:anti-sigma factor antagonist activity"/>
    <property type="evidence" value="ECO:0007669"/>
    <property type="project" value="InterPro"/>
</dbReference>
<dbReference type="InterPro" id="IPR003658">
    <property type="entry name" value="Anti-sigma_ant"/>
</dbReference>
<evidence type="ECO:0000313" key="5">
    <source>
        <dbReference type="EMBL" id="SKA34694.1"/>
    </source>
</evidence>
<evidence type="ECO:0000259" key="4">
    <source>
        <dbReference type="PROSITE" id="PS50801"/>
    </source>
</evidence>
<dbReference type="PROSITE" id="PS50801">
    <property type="entry name" value="STAS"/>
    <property type="match status" value="1"/>
</dbReference>
<dbReference type="Gene3D" id="3.30.750.24">
    <property type="entry name" value="STAS domain"/>
    <property type="match status" value="1"/>
</dbReference>
<dbReference type="NCBIfam" id="TIGR00377">
    <property type="entry name" value="ant_ant_sig"/>
    <property type="match status" value="1"/>
</dbReference>
<sequence>MSAGTPLEIQVVRAAGNVRLWCVGDLDHETVDELRECVGDLLAAGVRSLSIDLSGVDLCDSSGLSGLLHAHNSTRAAGAELHITGVSDRLGRIMSITGLNRILSCSLAGGAPAASPGSDVSTAAGPSSPSP</sequence>
<reference evidence="5 6" key="1">
    <citation type="submission" date="2017-02" db="EMBL/GenBank/DDBJ databases">
        <authorList>
            <person name="Peterson S.W."/>
        </authorList>
    </citation>
    <scope>NUCLEOTIDE SEQUENCE [LARGE SCALE GENOMIC DNA]</scope>
    <source>
        <strain evidence="5 6">DSM 45154</strain>
    </source>
</reference>
<feature type="compositionally biased region" description="Polar residues" evidence="3">
    <location>
        <begin position="119"/>
        <end position="131"/>
    </location>
</feature>
<evidence type="ECO:0000256" key="1">
    <source>
        <dbReference type="ARBA" id="ARBA00009013"/>
    </source>
</evidence>
<feature type="domain" description="STAS" evidence="4">
    <location>
        <begin position="7"/>
        <end position="104"/>
    </location>
</feature>
<feature type="region of interest" description="Disordered" evidence="3">
    <location>
        <begin position="108"/>
        <end position="131"/>
    </location>
</feature>
<dbReference type="RefSeq" id="WP_078763588.1">
    <property type="nucleotide sequence ID" value="NZ_FUWS01000013.1"/>
</dbReference>
<dbReference type="PANTHER" id="PTHR33495:SF2">
    <property type="entry name" value="ANTI-SIGMA FACTOR ANTAGONIST TM_1081-RELATED"/>
    <property type="match status" value="1"/>
</dbReference>